<dbReference type="Proteomes" id="UP000503308">
    <property type="component" value="Chromosome"/>
</dbReference>
<evidence type="ECO:0000313" key="1">
    <source>
        <dbReference type="EMBL" id="QJF52896.1"/>
    </source>
</evidence>
<dbReference type="EMBL" id="CP048788">
    <property type="protein sequence ID" value="QJF52896.1"/>
    <property type="molecule type" value="Genomic_DNA"/>
</dbReference>
<proteinExistence type="predicted"/>
<evidence type="ECO:0000313" key="2">
    <source>
        <dbReference type="Proteomes" id="UP000503308"/>
    </source>
</evidence>
<gene>
    <name evidence="1" type="ORF">G3256_17810</name>
</gene>
<keyword evidence="2" id="KW-1185">Reference proteome</keyword>
<accession>A0A858T0Z0</accession>
<name>A0A858T0Z0_9RHOB</name>
<sequence>MKVTDYQKALEDVSPEEWMEYKAKVRVYSKSRGAVDPDDISSAAVTKTLSGERPWKFQTVKLEAHLIQTAKSLISSERMSQAVRVGSVPELTKRLEERRDFNHETLNRAFERRDQFRTLKSYDAANGDTLAELYLKILEAVLKRGCKSQKEIAVYWEIPESTFFDRKERMLSVLLSNETQTVENKGEGSNNV</sequence>
<dbReference type="RefSeq" id="WP_169642113.1">
    <property type="nucleotide sequence ID" value="NZ_CP048788.1"/>
</dbReference>
<reference evidence="1 2" key="1">
    <citation type="submission" date="2020-02" db="EMBL/GenBank/DDBJ databases">
        <title>Genome sequence of Roseobacter ponti.</title>
        <authorList>
            <person name="Hollensteiner J."/>
            <person name="Schneider D."/>
            <person name="Poehlein A."/>
            <person name="Daniel R."/>
        </authorList>
    </citation>
    <scope>NUCLEOTIDE SEQUENCE [LARGE SCALE GENOMIC DNA]</scope>
    <source>
        <strain evidence="1 2">DSM 106830</strain>
    </source>
</reference>
<dbReference type="KEGG" id="rpon:G3256_17810"/>
<protein>
    <submittedName>
        <fullName evidence="1">Uncharacterized protein</fullName>
    </submittedName>
</protein>
<organism evidence="1 2">
    <name type="scientific">Roseobacter ponti</name>
    <dbReference type="NCBI Taxonomy" id="1891787"/>
    <lineage>
        <taxon>Bacteria</taxon>
        <taxon>Pseudomonadati</taxon>
        <taxon>Pseudomonadota</taxon>
        <taxon>Alphaproteobacteria</taxon>
        <taxon>Rhodobacterales</taxon>
        <taxon>Roseobacteraceae</taxon>
        <taxon>Roseobacter</taxon>
    </lineage>
</organism>
<dbReference type="AlphaFoldDB" id="A0A858T0Z0"/>